<reference evidence="1 2" key="1">
    <citation type="submission" date="2023-11" db="EMBL/GenBank/DDBJ databases">
        <authorList>
            <person name="Cook R."/>
            <person name="Crisci M."/>
            <person name="Pye H."/>
            <person name="Adriaenssens E."/>
            <person name="Santini J."/>
        </authorList>
    </citation>
    <scope>NUCLEOTIDE SEQUENCE [LARGE SCALE GENOMIC DNA]</scope>
    <source>
        <strain evidence="1">Lak_Megaphage_RVC_JS4_GC31</strain>
    </source>
</reference>
<organism evidence="1 2">
    <name type="scientific">phage Lak_Megaphage_RVC_JS4_GC31</name>
    <dbReference type="NCBI Taxonomy" id="3109228"/>
    <lineage>
        <taxon>Viruses</taxon>
        <taxon>Duplodnaviria</taxon>
        <taxon>Heunggongvirae</taxon>
        <taxon>Uroviricota</taxon>
        <taxon>Caudoviricetes</taxon>
        <taxon>Caudoviricetes code 15 clade</taxon>
    </lineage>
</organism>
<evidence type="ECO:0000313" key="1">
    <source>
        <dbReference type="EMBL" id="WQJ52986.1"/>
    </source>
</evidence>
<name>A0ABZ0Z1G5_9CAUD</name>
<protein>
    <submittedName>
        <fullName evidence="1">Uncharacterized protein</fullName>
    </submittedName>
</protein>
<sequence>MENKRIIDIHTMPQDKMIKYFNMSLEESLTDFQRHVDMGKICEDTVVFPPGREIQVNFPEDRKHKMLGPDLTYRNMGWSKINPTMYGNIVNKKTRADIIIDNIKHKKHKDLIFSFKRLIEKLIKIRKKEKYETSIQQHH</sequence>
<keyword evidence="2" id="KW-1185">Reference proteome</keyword>
<proteinExistence type="predicted"/>
<evidence type="ECO:0000313" key="2">
    <source>
        <dbReference type="Proteomes" id="UP001349343"/>
    </source>
</evidence>
<dbReference type="Proteomes" id="UP001349343">
    <property type="component" value="Segment"/>
</dbReference>
<accession>A0ABZ0Z1G5</accession>
<dbReference type="EMBL" id="OR769222">
    <property type="protein sequence ID" value="WQJ52986.1"/>
    <property type="molecule type" value="Genomic_DNA"/>
</dbReference>